<dbReference type="GO" id="GO:0043565">
    <property type="term" value="F:sequence-specific DNA binding"/>
    <property type="evidence" value="ECO:0007669"/>
    <property type="project" value="InterPro"/>
</dbReference>
<comment type="caution">
    <text evidence="5">The sequence shown here is derived from an EMBL/GenBank/DDBJ whole genome shotgun (WGS) entry which is preliminary data.</text>
</comment>
<evidence type="ECO:0000256" key="2">
    <source>
        <dbReference type="ARBA" id="ARBA00023125"/>
    </source>
</evidence>
<dbReference type="SMART" id="SM00342">
    <property type="entry name" value="HTH_ARAC"/>
    <property type="match status" value="1"/>
</dbReference>
<keyword evidence="2" id="KW-0238">DNA-binding</keyword>
<dbReference type="PROSITE" id="PS01124">
    <property type="entry name" value="HTH_ARAC_FAMILY_2"/>
    <property type="match status" value="1"/>
</dbReference>
<proteinExistence type="predicted"/>
<dbReference type="InterPro" id="IPR018062">
    <property type="entry name" value="HTH_AraC-typ_CS"/>
</dbReference>
<dbReference type="PROSITE" id="PS00041">
    <property type="entry name" value="HTH_ARAC_FAMILY_1"/>
    <property type="match status" value="1"/>
</dbReference>
<dbReference type="RefSeq" id="WP_218093946.1">
    <property type="nucleotide sequence ID" value="NZ_CAJVAS010000022.1"/>
</dbReference>
<dbReference type="GO" id="GO:0003700">
    <property type="term" value="F:DNA-binding transcription factor activity"/>
    <property type="evidence" value="ECO:0007669"/>
    <property type="project" value="InterPro"/>
</dbReference>
<dbReference type="AlphaFoldDB" id="A0A916K575"/>
<dbReference type="EMBL" id="CAJVAS010000022">
    <property type="protein sequence ID" value="CAG7641316.1"/>
    <property type="molecule type" value="Genomic_DNA"/>
</dbReference>
<organism evidence="5 6">
    <name type="scientific">Paenibacillus solanacearum</name>
    <dbReference type="NCBI Taxonomy" id="2048548"/>
    <lineage>
        <taxon>Bacteria</taxon>
        <taxon>Bacillati</taxon>
        <taxon>Bacillota</taxon>
        <taxon>Bacilli</taxon>
        <taxon>Bacillales</taxon>
        <taxon>Paenibacillaceae</taxon>
        <taxon>Paenibacillus</taxon>
    </lineage>
</organism>
<feature type="domain" description="HTH araC/xylS-type" evidence="4">
    <location>
        <begin position="197"/>
        <end position="295"/>
    </location>
</feature>
<dbReference type="PANTHER" id="PTHR43280">
    <property type="entry name" value="ARAC-FAMILY TRANSCRIPTIONAL REGULATOR"/>
    <property type="match status" value="1"/>
</dbReference>
<protein>
    <submittedName>
        <fullName evidence="5">HTH-type transcriptional activator RhaR</fullName>
    </submittedName>
</protein>
<dbReference type="PANTHER" id="PTHR43280:SF2">
    <property type="entry name" value="HTH-TYPE TRANSCRIPTIONAL REGULATOR EXSA"/>
    <property type="match status" value="1"/>
</dbReference>
<sequence>MAILSRIKFVEDLFMRMAWVIKNVVNAETEFPRASYAKTIIWVVVEGKRTIEVNGFFHEVQAGDLVVIPPQTPRTVLPSSDPASGPFHFFTIGCDIKIGSLNFVELYKVPLLTRVADEPGFQELTKLTADLLAQSLKVIKALHALDQPQLIIARVNTDETAALFALKAAFQVWFSRFLDMMRSYLPDEPQEIDPRISKLCAYMQMNLDRRLALPDLAKYLYISESHLRLLFRKTMGISPSEYLRQLRLQRAKDLLVNTSYSLKEIAELSGFETLNHFSRVFSTYESVPAVQYRKRYYGNAQG</sequence>
<reference evidence="5" key="1">
    <citation type="submission" date="2021-06" db="EMBL/GenBank/DDBJ databases">
        <authorList>
            <person name="Criscuolo A."/>
        </authorList>
    </citation>
    <scope>NUCLEOTIDE SEQUENCE</scope>
    <source>
        <strain evidence="5">CIP111600</strain>
    </source>
</reference>
<evidence type="ECO:0000313" key="5">
    <source>
        <dbReference type="EMBL" id="CAG7641316.1"/>
    </source>
</evidence>
<evidence type="ECO:0000256" key="1">
    <source>
        <dbReference type="ARBA" id="ARBA00023015"/>
    </source>
</evidence>
<dbReference type="Proteomes" id="UP000693672">
    <property type="component" value="Unassembled WGS sequence"/>
</dbReference>
<keyword evidence="1" id="KW-0805">Transcription regulation</keyword>
<keyword evidence="3" id="KW-0804">Transcription</keyword>
<gene>
    <name evidence="5" type="primary">rhaR_62</name>
    <name evidence="5" type="ORF">PAESOLCIP111_04217</name>
</gene>
<accession>A0A916K575</accession>
<dbReference type="InterPro" id="IPR018060">
    <property type="entry name" value="HTH_AraC"/>
</dbReference>
<evidence type="ECO:0000259" key="4">
    <source>
        <dbReference type="PROSITE" id="PS01124"/>
    </source>
</evidence>
<name>A0A916K575_9BACL</name>
<keyword evidence="6" id="KW-1185">Reference proteome</keyword>
<evidence type="ECO:0000313" key="6">
    <source>
        <dbReference type="Proteomes" id="UP000693672"/>
    </source>
</evidence>
<dbReference type="Pfam" id="PF12833">
    <property type="entry name" value="HTH_18"/>
    <property type="match status" value="1"/>
</dbReference>
<evidence type="ECO:0000256" key="3">
    <source>
        <dbReference type="ARBA" id="ARBA00023163"/>
    </source>
</evidence>